<proteinExistence type="predicted"/>
<keyword evidence="2" id="KW-1185">Reference proteome</keyword>
<accession>A0A433KUA5</accession>
<comment type="caution">
    <text evidence="1">The sequence shown here is derived from an EMBL/GenBank/DDBJ whole genome shotgun (WGS) entry which is preliminary data.</text>
</comment>
<keyword evidence="1" id="KW-0456">Lyase</keyword>
<dbReference type="OrthoDB" id="3253436at2"/>
<sequence length="142" mass="16420">MRLWSLHPQYLDRLGLVALWREALLAQAVLHGKTRGYRNHPQLDRFKAHAAPLAAISLYLKDIHSEAMARGYSFDKSKIEPAQQPVALTVTTGQIKYEWKHLLAKLKVRSPLIYQQWQTIELPEVHPIFSVCPGKVESWERQ</sequence>
<dbReference type="Proteomes" id="UP000287023">
    <property type="component" value="Unassembled WGS sequence"/>
</dbReference>
<evidence type="ECO:0000313" key="1">
    <source>
        <dbReference type="EMBL" id="RUR33246.1"/>
    </source>
</evidence>
<evidence type="ECO:0000313" key="2">
    <source>
        <dbReference type="Proteomes" id="UP000287023"/>
    </source>
</evidence>
<dbReference type="GO" id="GO:0016829">
    <property type="term" value="F:lyase activity"/>
    <property type="evidence" value="ECO:0007669"/>
    <property type="project" value="UniProtKB-KW"/>
</dbReference>
<name>A0A433KUA5_9GAMM</name>
<gene>
    <name evidence="1" type="ORF">ELY38_06695</name>
</gene>
<reference evidence="1 2" key="1">
    <citation type="submission" date="2018-12" db="EMBL/GenBank/DDBJ databases">
        <title>three novel Halomonas strain isolated from plants.</title>
        <authorList>
            <person name="Sun C."/>
        </authorList>
    </citation>
    <scope>NUCLEOTIDE SEQUENCE [LARGE SCALE GENOMIC DNA]</scope>
    <source>
        <strain evidence="1 2">JCM 18142</strain>
    </source>
</reference>
<dbReference type="InterPro" id="IPR004260">
    <property type="entry name" value="Pyr-dimer_DNA_glycosylase"/>
</dbReference>
<organism evidence="1 2">
    <name type="scientific">Vreelandella nanhaiensis</name>
    <dbReference type="NCBI Taxonomy" id="1258546"/>
    <lineage>
        <taxon>Bacteria</taxon>
        <taxon>Pseudomonadati</taxon>
        <taxon>Pseudomonadota</taxon>
        <taxon>Gammaproteobacteria</taxon>
        <taxon>Oceanospirillales</taxon>
        <taxon>Halomonadaceae</taxon>
        <taxon>Vreelandella</taxon>
    </lineage>
</organism>
<dbReference type="EMBL" id="RZHF01000006">
    <property type="protein sequence ID" value="RUR33246.1"/>
    <property type="molecule type" value="Genomic_DNA"/>
</dbReference>
<dbReference type="Pfam" id="PF03013">
    <property type="entry name" value="Pyr_excise"/>
    <property type="match status" value="1"/>
</dbReference>
<dbReference type="AlphaFoldDB" id="A0A433KUA5"/>
<protein>
    <submittedName>
        <fullName evidence="1">DNA lyase</fullName>
    </submittedName>
</protein>